<protein>
    <submittedName>
        <fullName evidence="1">Uncharacterized protein</fullName>
    </submittedName>
</protein>
<dbReference type="AlphaFoldDB" id="A0A1G9ZKP8"/>
<accession>A0A1G9ZKP8</accession>
<keyword evidence="2" id="KW-1185">Reference proteome</keyword>
<proteinExistence type="predicted"/>
<dbReference type="RefSeq" id="WP_207645142.1">
    <property type="nucleotide sequence ID" value="NZ_FNHZ01000008.1"/>
</dbReference>
<reference evidence="2" key="1">
    <citation type="submission" date="2016-10" db="EMBL/GenBank/DDBJ databases">
        <authorList>
            <person name="Varghese N."/>
            <person name="Submissions S."/>
        </authorList>
    </citation>
    <scope>NUCLEOTIDE SEQUENCE [LARGE SCALE GENOMIC DNA]</scope>
    <source>
        <strain evidence="2">M83</strain>
    </source>
</reference>
<evidence type="ECO:0000313" key="2">
    <source>
        <dbReference type="Proteomes" id="UP000187651"/>
    </source>
</evidence>
<dbReference type="EMBL" id="FNHZ01000008">
    <property type="protein sequence ID" value="SDN22072.1"/>
    <property type="molecule type" value="Genomic_DNA"/>
</dbReference>
<dbReference type="Proteomes" id="UP000187651">
    <property type="component" value="Unassembled WGS sequence"/>
</dbReference>
<name>A0A1G9ZKP8_9FIRM</name>
<gene>
    <name evidence="1" type="ORF">SAMN05216544_2194</name>
</gene>
<organism evidence="1 2">
    <name type="scientific">Lachnospira pectinoschiza</name>
    <dbReference type="NCBI Taxonomy" id="28052"/>
    <lineage>
        <taxon>Bacteria</taxon>
        <taxon>Bacillati</taxon>
        <taxon>Bacillota</taxon>
        <taxon>Clostridia</taxon>
        <taxon>Lachnospirales</taxon>
        <taxon>Lachnospiraceae</taxon>
        <taxon>Lachnospira</taxon>
    </lineage>
</organism>
<sequence length="317" mass="37594">MIQIYILTGEFMRKEFKSLSFHDDVMFFMITKNPDICKGFIEMFIEKEVERIVHIENKDFKEGSLYKNVTSLYVYFKGEPDLEIVDLFTSNFINAPIFTRHYQTYLDKCNIKAAKYEEDLLTRHFIIFNDKDPYGKGDLVYDFKTTTTIGNLEFNDGLNYYMVNLAGKPDFTSSTAIRNFVDYIQNGNINDVFTSKLDYEITRIRNNKYFEKIYNLAIEDVLSLGMKDELVNDAHLTQIELYKIRTHLHRLINNIKKLQNDGISFYEALTRLTNARETDYVRHDVEMAFKKVSCFKVSHQGWLWEYVSDRLNNLIYF</sequence>
<evidence type="ECO:0000313" key="1">
    <source>
        <dbReference type="EMBL" id="SDN22072.1"/>
    </source>
</evidence>